<evidence type="ECO:0000256" key="2">
    <source>
        <dbReference type="ARBA" id="ARBA00061659"/>
    </source>
</evidence>
<dbReference type="Pfam" id="PF20431">
    <property type="entry name" value="E_motif"/>
    <property type="match status" value="1"/>
</dbReference>
<feature type="repeat" description="PPR" evidence="3">
    <location>
        <begin position="100"/>
        <end position="134"/>
    </location>
</feature>
<dbReference type="GO" id="GO:0009451">
    <property type="term" value="P:RNA modification"/>
    <property type="evidence" value="ECO:0007669"/>
    <property type="project" value="InterPro"/>
</dbReference>
<dbReference type="GO" id="GO:0003723">
    <property type="term" value="F:RNA binding"/>
    <property type="evidence" value="ECO:0007669"/>
    <property type="project" value="InterPro"/>
</dbReference>
<dbReference type="InterPro" id="IPR046848">
    <property type="entry name" value="E_motif"/>
</dbReference>
<feature type="repeat" description="PPR" evidence="3">
    <location>
        <begin position="509"/>
        <end position="543"/>
    </location>
</feature>
<evidence type="ECO:0000256" key="3">
    <source>
        <dbReference type="PROSITE-ProRule" id="PRU00708"/>
    </source>
</evidence>
<feature type="repeat" description="PPR" evidence="3">
    <location>
        <begin position="203"/>
        <end position="237"/>
    </location>
</feature>
<evidence type="ECO:0000313" key="4">
    <source>
        <dbReference type="EMBL" id="CAA7388531.1"/>
    </source>
</evidence>
<dbReference type="InterPro" id="IPR002885">
    <property type="entry name" value="PPR_rpt"/>
</dbReference>
<dbReference type="PANTHER" id="PTHR47926:SF532">
    <property type="entry name" value="PENTACOTRIPEPTIDE-REPEAT REGION OF PRORP DOMAIN-CONTAINING PROTEIN"/>
    <property type="match status" value="1"/>
</dbReference>
<reference evidence="4" key="1">
    <citation type="submission" date="2020-02" db="EMBL/GenBank/DDBJ databases">
        <authorList>
            <person name="Scholz U."/>
            <person name="Mascher M."/>
            <person name="Fiebig A."/>
        </authorList>
    </citation>
    <scope>NUCLEOTIDE SEQUENCE</scope>
</reference>
<dbReference type="Proteomes" id="UP000663760">
    <property type="component" value="Chromosome 1"/>
</dbReference>
<organism evidence="4 5">
    <name type="scientific">Spirodela intermedia</name>
    <name type="common">Intermediate duckweed</name>
    <dbReference type="NCBI Taxonomy" id="51605"/>
    <lineage>
        <taxon>Eukaryota</taxon>
        <taxon>Viridiplantae</taxon>
        <taxon>Streptophyta</taxon>
        <taxon>Embryophyta</taxon>
        <taxon>Tracheophyta</taxon>
        <taxon>Spermatophyta</taxon>
        <taxon>Magnoliopsida</taxon>
        <taxon>Liliopsida</taxon>
        <taxon>Araceae</taxon>
        <taxon>Lemnoideae</taxon>
        <taxon>Spirodela</taxon>
    </lineage>
</organism>
<keyword evidence="1" id="KW-0677">Repeat</keyword>
<evidence type="ECO:0000313" key="5">
    <source>
        <dbReference type="Proteomes" id="UP000663760"/>
    </source>
</evidence>
<dbReference type="FunFam" id="1.25.40.10:FF:000381">
    <property type="entry name" value="Pentatricopeptide repeat-containing protein"/>
    <property type="match status" value="1"/>
</dbReference>
<dbReference type="Gene3D" id="1.25.40.10">
    <property type="entry name" value="Tetratricopeptide repeat domain"/>
    <property type="match status" value="5"/>
</dbReference>
<dbReference type="AlphaFoldDB" id="A0A7I8JXN3"/>
<gene>
    <name evidence="4" type="ORF">SI8410_01000740</name>
</gene>
<dbReference type="FunFam" id="1.25.40.10:FF:000196">
    <property type="entry name" value="Pentatricopeptide repeat-containing protein At4g14850"/>
    <property type="match status" value="1"/>
</dbReference>
<feature type="repeat" description="PPR" evidence="3">
    <location>
        <begin position="304"/>
        <end position="339"/>
    </location>
</feature>
<dbReference type="InterPro" id="IPR046960">
    <property type="entry name" value="PPR_At4g14850-like_plant"/>
</dbReference>
<protein>
    <submittedName>
        <fullName evidence="4">Uncharacterized protein</fullName>
    </submittedName>
</protein>
<dbReference type="OrthoDB" id="1890277at2759"/>
<dbReference type="NCBIfam" id="TIGR00756">
    <property type="entry name" value="PPR"/>
    <property type="match status" value="6"/>
</dbReference>
<dbReference type="Pfam" id="PF01535">
    <property type="entry name" value="PPR"/>
    <property type="match status" value="3"/>
</dbReference>
<keyword evidence="5" id="KW-1185">Reference proteome</keyword>
<name>A0A7I8JXN3_SPIIN</name>
<dbReference type="Pfam" id="PF13041">
    <property type="entry name" value="PPR_2"/>
    <property type="match status" value="4"/>
</dbReference>
<dbReference type="InterPro" id="IPR011990">
    <property type="entry name" value="TPR-like_helical_dom_sf"/>
</dbReference>
<proteinExistence type="inferred from homology"/>
<dbReference type="PROSITE" id="PS51375">
    <property type="entry name" value="PPR"/>
    <property type="match status" value="5"/>
</dbReference>
<dbReference type="PANTHER" id="PTHR47926">
    <property type="entry name" value="PENTATRICOPEPTIDE REPEAT-CONTAINING PROTEIN"/>
    <property type="match status" value="1"/>
</dbReference>
<sequence length="747" mass="80201">MSFVASPSRRCPRHLAVVNGGCVSVQKGGYLGSAVTESTPLSSCVPALQLHLHVPTAIRVSSSSRSSSLTFEWNTQLKHLVKCCRLVEARSLFNKMTHRDVVSWTTLVSGYVVSCDAMEALRLFSRMRVDHFVAVDSFLLSLVLKACGLGRLRANGAALHAFSEKAGMAVASVFVGSALVDMYGKMGLLSFALQLFDEMPLRNVVSWTSMITALVHAGRCEEALRRFAEMWVSGIACDSHTLAIVLKACADDGLLSRGREIHAQATKTGFETTSFVANALASMYGKCGRMDSGLVLFGKMRSPDVVSWTAVIAAYLKEGRREDALRTFVAMTKAEGVLPNEYTYAAALSACAGLAEFGLGEQLHARTVRAGLARSASVSNAVITLYSSTGRLAEAAAVFQDMGSRDVVSWSAIVSGHAQEGDIEAAFRLLAAMRHSGTAPNEVTLGSLLSGCGSTAMLAQGRQLHAHAISVGLHADAMVRSALIAMYSRCGSITDARGVFAGIPAGDVDVVSWTSMLSGYAEHGCGRETIELFESMRLAGLRPDGVTFVGVLSACCHEGLLDLGFKYFRSMREVHGIEPRREHYGCMVDLLCRAGLVEAAERLAETMPHEPDDVVWSMLLRASRVHGHADCGQRAAERILVSQPNCAGTHITLCNMYAAAGRWGDAADARKLMRSKGVKKEPGWSWITLDDGVSVFAAGDRMHHETERIYAVLELLAVTTKQADDDPELSLMADEFAVSGGALMKAV</sequence>
<feature type="repeat" description="PPR" evidence="3">
    <location>
        <begin position="406"/>
        <end position="440"/>
    </location>
</feature>
<dbReference type="FunFam" id="1.25.40.10:FF:000090">
    <property type="entry name" value="Pentatricopeptide repeat-containing protein, chloroplastic"/>
    <property type="match status" value="1"/>
</dbReference>
<comment type="similarity">
    <text evidence="2">Belongs to the PPR family. PCMP-E subfamily.</text>
</comment>
<dbReference type="EMBL" id="LR746264">
    <property type="protein sequence ID" value="CAA7388531.1"/>
    <property type="molecule type" value="Genomic_DNA"/>
</dbReference>
<dbReference type="FunFam" id="1.25.40.10:FF:000344">
    <property type="entry name" value="Pentatricopeptide repeat-containing protein"/>
    <property type="match status" value="1"/>
</dbReference>
<accession>A0A7I8JXN3</accession>
<evidence type="ECO:0000256" key="1">
    <source>
        <dbReference type="ARBA" id="ARBA00022737"/>
    </source>
</evidence>